<comment type="caution">
    <text evidence="2">The sequence shown here is derived from an EMBL/GenBank/DDBJ whole genome shotgun (WGS) entry which is preliminary data.</text>
</comment>
<keyword evidence="2" id="KW-0456">Lyase</keyword>
<dbReference type="RefSeq" id="WP_283431040.1">
    <property type="nucleotide sequence ID" value="NZ_FXUG01000001.1"/>
</dbReference>
<dbReference type="InterPro" id="IPR012334">
    <property type="entry name" value="Pectin_lyas_fold"/>
</dbReference>
<evidence type="ECO:0000313" key="2">
    <source>
        <dbReference type="EMBL" id="SMP42957.1"/>
    </source>
</evidence>
<sequence>MRFRQLAMFAIMVIGSVTTANARYTETMDANGLEKNAVSDYGLTNDEAKNNQSDILQRAIDDVAAAGGGRLLIPKGTYRFAQIRLKSNVHLLIEKNTVIKPYWPAGEKTVVFELDAERPRQKKKITLEQKKAFIENVSIRGLGGRWIIDYSDRERASGEGVRGILAKMVRNFLIADLDVKDNYSVYCGITLTPMQTESETKDWPVSRATDGTVRNCRIFNASPGYGLTQLHGAQSVHFQDLYAEGGVTLRLETGAVGDKTAVYDITGKNIVSENGRCAVMLGPHSAMNGVVKIDGVKSISSTFAVTIGKGGVKEAELKHNPDATDGVFAKGSYVKNVHAVFGNHAQVKTHDFLSVPEEYRDDLDLRWENKFFEGPSIGAVMDTTAGHYKVIVENVTMGNFKYNADKPIMTEADVPSGKWGNAVNQWKSKHGISGEVEKKRSLKRRSTN</sequence>
<gene>
    <name evidence="2" type="ORF">SAMN06265222_101866</name>
</gene>
<accession>A0ABY1PSQ3</accession>
<organism evidence="2 3">
    <name type="scientific">Neorhodopirellula lusitana</name>
    <dbReference type="NCBI Taxonomy" id="445327"/>
    <lineage>
        <taxon>Bacteria</taxon>
        <taxon>Pseudomonadati</taxon>
        <taxon>Planctomycetota</taxon>
        <taxon>Planctomycetia</taxon>
        <taxon>Pirellulales</taxon>
        <taxon>Pirellulaceae</taxon>
        <taxon>Neorhodopirellula</taxon>
    </lineage>
</organism>
<protein>
    <submittedName>
        <fullName evidence="2">Pectate lyase superfamily protein</fullName>
    </submittedName>
</protein>
<feature type="chain" id="PRO_5045266801" evidence="1">
    <location>
        <begin position="23"/>
        <end position="448"/>
    </location>
</feature>
<dbReference type="Proteomes" id="UP001158067">
    <property type="component" value="Unassembled WGS sequence"/>
</dbReference>
<dbReference type="GO" id="GO:0016829">
    <property type="term" value="F:lyase activity"/>
    <property type="evidence" value="ECO:0007669"/>
    <property type="project" value="UniProtKB-KW"/>
</dbReference>
<evidence type="ECO:0000313" key="3">
    <source>
        <dbReference type="Proteomes" id="UP001158067"/>
    </source>
</evidence>
<dbReference type="SUPFAM" id="SSF51126">
    <property type="entry name" value="Pectin lyase-like"/>
    <property type="match status" value="1"/>
</dbReference>
<dbReference type="Gene3D" id="2.160.20.10">
    <property type="entry name" value="Single-stranded right-handed beta-helix, Pectin lyase-like"/>
    <property type="match status" value="1"/>
</dbReference>
<keyword evidence="1" id="KW-0732">Signal</keyword>
<name>A0ABY1PSQ3_9BACT</name>
<proteinExistence type="predicted"/>
<evidence type="ECO:0000256" key="1">
    <source>
        <dbReference type="SAM" id="SignalP"/>
    </source>
</evidence>
<keyword evidence="3" id="KW-1185">Reference proteome</keyword>
<dbReference type="EMBL" id="FXUG01000001">
    <property type="protein sequence ID" value="SMP42957.1"/>
    <property type="molecule type" value="Genomic_DNA"/>
</dbReference>
<dbReference type="InterPro" id="IPR011050">
    <property type="entry name" value="Pectin_lyase_fold/virulence"/>
</dbReference>
<reference evidence="2 3" key="1">
    <citation type="submission" date="2017-05" db="EMBL/GenBank/DDBJ databases">
        <authorList>
            <person name="Varghese N."/>
            <person name="Submissions S."/>
        </authorList>
    </citation>
    <scope>NUCLEOTIDE SEQUENCE [LARGE SCALE GENOMIC DNA]</scope>
    <source>
        <strain evidence="2 3">DSM 25457</strain>
    </source>
</reference>
<feature type="signal peptide" evidence="1">
    <location>
        <begin position="1"/>
        <end position="22"/>
    </location>
</feature>